<evidence type="ECO:0000313" key="2">
    <source>
        <dbReference type="EMBL" id="MFC0633272.1"/>
    </source>
</evidence>
<organism evidence="2 3">
    <name type="scientific">Brevundimonas balnearis</name>
    <dbReference type="NCBI Taxonomy" id="1572858"/>
    <lineage>
        <taxon>Bacteria</taxon>
        <taxon>Pseudomonadati</taxon>
        <taxon>Pseudomonadota</taxon>
        <taxon>Alphaproteobacteria</taxon>
        <taxon>Caulobacterales</taxon>
        <taxon>Caulobacteraceae</taxon>
        <taxon>Brevundimonas</taxon>
    </lineage>
</organism>
<name>A0ABV6R0X9_9CAUL</name>
<proteinExistence type="predicted"/>
<sequence length="112" mass="12374">MKPRRPRPFDLCDGRIDRDRSRARSQEQAKHIEAASYHAAQARLRRIEKVDLEAHVRGELRAIRDIYTAHTDAAGASSLIASMAVQAIVRAPVARAEAERVFAKAANDGSEG</sequence>
<dbReference type="RefSeq" id="WP_376834970.1">
    <property type="nucleotide sequence ID" value="NZ_JBHLSW010000003.1"/>
</dbReference>
<feature type="region of interest" description="Disordered" evidence="1">
    <location>
        <begin position="1"/>
        <end position="32"/>
    </location>
</feature>
<accession>A0ABV6R0X9</accession>
<protein>
    <submittedName>
        <fullName evidence="2">Uncharacterized protein</fullName>
    </submittedName>
</protein>
<dbReference type="EMBL" id="JBHLSW010000003">
    <property type="protein sequence ID" value="MFC0633272.1"/>
    <property type="molecule type" value="Genomic_DNA"/>
</dbReference>
<gene>
    <name evidence="2" type="ORF">ACFFGE_05185</name>
</gene>
<evidence type="ECO:0000313" key="3">
    <source>
        <dbReference type="Proteomes" id="UP001589906"/>
    </source>
</evidence>
<evidence type="ECO:0000256" key="1">
    <source>
        <dbReference type="SAM" id="MobiDB-lite"/>
    </source>
</evidence>
<keyword evidence="3" id="KW-1185">Reference proteome</keyword>
<dbReference type="Proteomes" id="UP001589906">
    <property type="component" value="Unassembled WGS sequence"/>
</dbReference>
<feature type="compositionally biased region" description="Basic and acidic residues" evidence="1">
    <location>
        <begin position="7"/>
        <end position="32"/>
    </location>
</feature>
<comment type="caution">
    <text evidence="2">The sequence shown here is derived from an EMBL/GenBank/DDBJ whole genome shotgun (WGS) entry which is preliminary data.</text>
</comment>
<reference evidence="2 3" key="1">
    <citation type="submission" date="2024-09" db="EMBL/GenBank/DDBJ databases">
        <authorList>
            <person name="Sun Q."/>
            <person name="Mori K."/>
        </authorList>
    </citation>
    <scope>NUCLEOTIDE SEQUENCE [LARGE SCALE GENOMIC DNA]</scope>
    <source>
        <strain evidence="2 3">NCAIM B.02621</strain>
    </source>
</reference>